<dbReference type="PRINTS" id="PR00449">
    <property type="entry name" value="RASTRNSFRMNG"/>
</dbReference>
<protein>
    <submittedName>
        <fullName evidence="10">Putative Rho GTPase Rho 2</fullName>
    </submittedName>
</protein>
<dbReference type="Gene3D" id="3.40.50.300">
    <property type="entry name" value="P-loop containing nucleotide triphosphate hydrolases"/>
    <property type="match status" value="1"/>
</dbReference>
<dbReference type="SMART" id="SM00173">
    <property type="entry name" value="RAS"/>
    <property type="match status" value="1"/>
</dbReference>
<dbReference type="OrthoDB" id="8830751at2759"/>
<keyword evidence="8" id="KW-0449">Lipoprotein</keyword>
<dbReference type="InterPro" id="IPR003578">
    <property type="entry name" value="Small_GTPase_Rho"/>
</dbReference>
<dbReference type="InterPro" id="IPR001806">
    <property type="entry name" value="Small_GTPase"/>
</dbReference>
<comment type="subcellular location">
    <subcellularLocation>
        <location evidence="1">Cell membrane</location>
        <topology evidence="1">Lipid-anchor</topology>
        <orientation evidence="1">Cytoplasmic side</orientation>
    </subcellularLocation>
</comment>
<dbReference type="GO" id="GO:0003924">
    <property type="term" value="F:GTPase activity"/>
    <property type="evidence" value="ECO:0007669"/>
    <property type="project" value="InterPro"/>
</dbReference>
<keyword evidence="5" id="KW-0547">Nucleotide-binding</keyword>
<evidence type="ECO:0000256" key="3">
    <source>
        <dbReference type="ARBA" id="ARBA00022475"/>
    </source>
</evidence>
<gene>
    <name evidence="10" type="ORF">THASP1DRAFT_24997</name>
</gene>
<dbReference type="GO" id="GO:0007264">
    <property type="term" value="P:small GTPase-mediated signal transduction"/>
    <property type="evidence" value="ECO:0007669"/>
    <property type="project" value="InterPro"/>
</dbReference>
<proteinExistence type="inferred from homology"/>
<dbReference type="PROSITE" id="PS51420">
    <property type="entry name" value="RHO"/>
    <property type="match status" value="1"/>
</dbReference>
<dbReference type="InterPro" id="IPR027417">
    <property type="entry name" value="P-loop_NTPase"/>
</dbReference>
<accession>A0A4P9XLQ0</accession>
<evidence type="ECO:0000256" key="2">
    <source>
        <dbReference type="ARBA" id="ARBA00010142"/>
    </source>
</evidence>
<dbReference type="SMART" id="SM00175">
    <property type="entry name" value="RAB"/>
    <property type="match status" value="1"/>
</dbReference>
<dbReference type="PANTHER" id="PTHR24072">
    <property type="entry name" value="RHO FAMILY GTPASE"/>
    <property type="match status" value="1"/>
</dbReference>
<sequence>MTSNEPIKRKLVIVGDGACGKTCLLTVFHLGRFPKEYVPTVFEHCVAEIRIDGRYVSLSLWDTAGQEEYERLRPMAYPHTNVALVAYAIDSPDSLENVTTKWIDEVRRECPGCPVVLVGCKQDLREEGLARGEPASKYVSTQQGDEVAQQIDANRHVECSALTGHQVDKVFEYATRAALFSGALGYGKKREGKESSSGCCIVL</sequence>
<evidence type="ECO:0000256" key="1">
    <source>
        <dbReference type="ARBA" id="ARBA00004342"/>
    </source>
</evidence>
<evidence type="ECO:0000256" key="5">
    <source>
        <dbReference type="ARBA" id="ARBA00022741"/>
    </source>
</evidence>
<dbReference type="FunFam" id="3.40.50.300:FF:000983">
    <property type="entry name" value="Rho family GTPase"/>
    <property type="match status" value="1"/>
</dbReference>
<evidence type="ECO:0000256" key="7">
    <source>
        <dbReference type="ARBA" id="ARBA00023136"/>
    </source>
</evidence>
<evidence type="ECO:0000256" key="8">
    <source>
        <dbReference type="ARBA" id="ARBA00023288"/>
    </source>
</evidence>
<evidence type="ECO:0000313" key="10">
    <source>
        <dbReference type="EMBL" id="RKP06742.1"/>
    </source>
</evidence>
<dbReference type="PROSITE" id="PS51419">
    <property type="entry name" value="RAB"/>
    <property type="match status" value="1"/>
</dbReference>
<dbReference type="AlphaFoldDB" id="A0A4P9XLQ0"/>
<dbReference type="EMBL" id="KZ992826">
    <property type="protein sequence ID" value="RKP06742.1"/>
    <property type="molecule type" value="Genomic_DNA"/>
</dbReference>
<dbReference type="GO" id="GO:0005525">
    <property type="term" value="F:GTP binding"/>
    <property type="evidence" value="ECO:0007669"/>
    <property type="project" value="UniProtKB-KW"/>
</dbReference>
<dbReference type="PROSITE" id="PS51421">
    <property type="entry name" value="RAS"/>
    <property type="match status" value="1"/>
</dbReference>
<dbReference type="SMART" id="SM00174">
    <property type="entry name" value="RHO"/>
    <property type="match status" value="1"/>
</dbReference>
<keyword evidence="7" id="KW-0472">Membrane</keyword>
<evidence type="ECO:0000313" key="11">
    <source>
        <dbReference type="Proteomes" id="UP000271241"/>
    </source>
</evidence>
<dbReference type="SUPFAM" id="SSF52540">
    <property type="entry name" value="P-loop containing nucleoside triphosphate hydrolases"/>
    <property type="match status" value="1"/>
</dbReference>
<organism evidence="10 11">
    <name type="scientific">Thamnocephalis sphaerospora</name>
    <dbReference type="NCBI Taxonomy" id="78915"/>
    <lineage>
        <taxon>Eukaryota</taxon>
        <taxon>Fungi</taxon>
        <taxon>Fungi incertae sedis</taxon>
        <taxon>Zoopagomycota</taxon>
        <taxon>Zoopagomycotina</taxon>
        <taxon>Zoopagomycetes</taxon>
        <taxon>Zoopagales</taxon>
        <taxon>Sigmoideomycetaceae</taxon>
        <taxon>Thamnocephalis</taxon>
    </lineage>
</organism>
<evidence type="ECO:0000256" key="6">
    <source>
        <dbReference type="ARBA" id="ARBA00023134"/>
    </source>
</evidence>
<dbReference type="NCBIfam" id="TIGR00231">
    <property type="entry name" value="small_GTP"/>
    <property type="match status" value="1"/>
</dbReference>
<keyword evidence="4" id="KW-0488">Methylation</keyword>
<keyword evidence="3" id="KW-1003">Cell membrane</keyword>
<evidence type="ECO:0000256" key="4">
    <source>
        <dbReference type="ARBA" id="ARBA00022481"/>
    </source>
</evidence>
<dbReference type="GO" id="GO:0005886">
    <property type="term" value="C:plasma membrane"/>
    <property type="evidence" value="ECO:0007669"/>
    <property type="project" value="UniProtKB-SubCell"/>
</dbReference>
<dbReference type="STRING" id="78915.A0A4P9XLQ0"/>
<reference evidence="11" key="1">
    <citation type="journal article" date="2018" name="Nat. Microbiol.">
        <title>Leveraging single-cell genomics to expand the fungal tree of life.</title>
        <authorList>
            <person name="Ahrendt S.R."/>
            <person name="Quandt C.A."/>
            <person name="Ciobanu D."/>
            <person name="Clum A."/>
            <person name="Salamov A."/>
            <person name="Andreopoulos B."/>
            <person name="Cheng J.F."/>
            <person name="Woyke T."/>
            <person name="Pelin A."/>
            <person name="Henrissat B."/>
            <person name="Reynolds N.K."/>
            <person name="Benny G.L."/>
            <person name="Smith M.E."/>
            <person name="James T.Y."/>
            <person name="Grigoriev I.V."/>
        </authorList>
    </citation>
    <scope>NUCLEOTIDE SEQUENCE [LARGE SCALE GENOMIC DNA]</scope>
    <source>
        <strain evidence="11">RSA 1356</strain>
    </source>
</reference>
<comment type="similarity">
    <text evidence="2">Belongs to the small GTPase superfamily. Rho family.</text>
</comment>
<dbReference type="Pfam" id="PF00071">
    <property type="entry name" value="Ras"/>
    <property type="match status" value="1"/>
</dbReference>
<keyword evidence="9" id="KW-0636">Prenylation</keyword>
<dbReference type="InterPro" id="IPR005225">
    <property type="entry name" value="Small_GTP-bd"/>
</dbReference>
<dbReference type="Proteomes" id="UP000271241">
    <property type="component" value="Unassembled WGS sequence"/>
</dbReference>
<name>A0A4P9XLQ0_9FUNG</name>
<keyword evidence="6" id="KW-0342">GTP-binding</keyword>
<keyword evidence="11" id="KW-1185">Reference proteome</keyword>
<evidence type="ECO:0000256" key="9">
    <source>
        <dbReference type="ARBA" id="ARBA00023289"/>
    </source>
</evidence>